<feature type="domain" description="HTH tetR-type" evidence="5">
    <location>
        <begin position="17"/>
        <end position="77"/>
    </location>
</feature>
<keyword evidence="7" id="KW-1185">Reference proteome</keyword>
<dbReference type="RefSeq" id="WP_370717479.1">
    <property type="nucleotide sequence ID" value="NZ_JBGGTQ010000002.1"/>
</dbReference>
<evidence type="ECO:0000256" key="1">
    <source>
        <dbReference type="ARBA" id="ARBA00023015"/>
    </source>
</evidence>
<evidence type="ECO:0000256" key="3">
    <source>
        <dbReference type="ARBA" id="ARBA00023163"/>
    </source>
</evidence>
<evidence type="ECO:0000313" key="6">
    <source>
        <dbReference type="EMBL" id="MEZ0491435.1"/>
    </source>
</evidence>
<dbReference type="EMBL" id="JBGGTQ010000002">
    <property type="protein sequence ID" value="MEZ0491435.1"/>
    <property type="molecule type" value="Genomic_DNA"/>
</dbReference>
<dbReference type="SUPFAM" id="SSF46689">
    <property type="entry name" value="Homeodomain-like"/>
    <property type="match status" value="1"/>
</dbReference>
<dbReference type="Proteomes" id="UP001566476">
    <property type="component" value="Unassembled WGS sequence"/>
</dbReference>
<comment type="caution">
    <text evidence="6">The sequence shown here is derived from an EMBL/GenBank/DDBJ whole genome shotgun (WGS) entry which is preliminary data.</text>
</comment>
<dbReference type="InterPro" id="IPR009057">
    <property type="entry name" value="Homeodomain-like_sf"/>
</dbReference>
<keyword evidence="1" id="KW-0805">Transcription regulation</keyword>
<accession>A0ABV4HYE8</accession>
<evidence type="ECO:0000259" key="5">
    <source>
        <dbReference type="PROSITE" id="PS50977"/>
    </source>
</evidence>
<dbReference type="PROSITE" id="PS50977">
    <property type="entry name" value="HTH_TETR_2"/>
    <property type="match status" value="1"/>
</dbReference>
<evidence type="ECO:0000256" key="2">
    <source>
        <dbReference type="ARBA" id="ARBA00023125"/>
    </source>
</evidence>
<evidence type="ECO:0000256" key="4">
    <source>
        <dbReference type="PROSITE-ProRule" id="PRU00335"/>
    </source>
</evidence>
<keyword evidence="3" id="KW-0804">Transcription</keyword>
<gene>
    <name evidence="6" type="ORF">AB2L28_04215</name>
</gene>
<reference evidence="6 7" key="1">
    <citation type="submission" date="2024-07" db="EMBL/GenBank/DDBJ databases">
        <authorList>
            <person name="Thanompreechachai J."/>
            <person name="Duangmal K."/>
        </authorList>
    </citation>
    <scope>NUCLEOTIDE SEQUENCE [LARGE SCALE GENOMIC DNA]</scope>
    <source>
        <strain evidence="6 7">TBRC 1896</strain>
    </source>
</reference>
<name>A0ABV4HYE8_9ACTN</name>
<dbReference type="InterPro" id="IPR036271">
    <property type="entry name" value="Tet_transcr_reg_TetR-rel_C_sf"/>
</dbReference>
<organism evidence="6 7">
    <name type="scientific">Kineococcus mangrovi</name>
    <dbReference type="NCBI Taxonomy" id="1660183"/>
    <lineage>
        <taxon>Bacteria</taxon>
        <taxon>Bacillati</taxon>
        <taxon>Actinomycetota</taxon>
        <taxon>Actinomycetes</taxon>
        <taxon>Kineosporiales</taxon>
        <taxon>Kineosporiaceae</taxon>
        <taxon>Kineococcus</taxon>
    </lineage>
</organism>
<keyword evidence="2 4" id="KW-0238">DNA-binding</keyword>
<protein>
    <submittedName>
        <fullName evidence="6">TetR/AcrR family transcriptional regulator</fullName>
    </submittedName>
</protein>
<dbReference type="PANTHER" id="PTHR30055:SF148">
    <property type="entry name" value="TETR-FAMILY TRANSCRIPTIONAL REGULATOR"/>
    <property type="match status" value="1"/>
</dbReference>
<dbReference type="InterPro" id="IPR011075">
    <property type="entry name" value="TetR_C"/>
</dbReference>
<sequence>MSEVPTTRPARGRPRDPGIDARVLPAAVAELAEKGVSGFSTRAVAARAGVDRRGVHARWATSEDLVVDALATLTANLRPPLTGTLRGDLDDLVPDVARALSGQRRRVLQRCLDEVGDAPAITERFRRDHVDRCTAVLEDAFHRAAGRGELVAATTPARATEVLMGSLLLRALTVGDDAVRGDALDGVVDHVVALVSTSAPGARS</sequence>
<dbReference type="Gene3D" id="1.10.10.60">
    <property type="entry name" value="Homeodomain-like"/>
    <property type="match status" value="1"/>
</dbReference>
<feature type="DNA-binding region" description="H-T-H motif" evidence="4">
    <location>
        <begin position="40"/>
        <end position="59"/>
    </location>
</feature>
<dbReference type="InterPro" id="IPR001647">
    <property type="entry name" value="HTH_TetR"/>
</dbReference>
<dbReference type="Pfam" id="PF00440">
    <property type="entry name" value="TetR_N"/>
    <property type="match status" value="1"/>
</dbReference>
<proteinExistence type="predicted"/>
<dbReference type="PANTHER" id="PTHR30055">
    <property type="entry name" value="HTH-TYPE TRANSCRIPTIONAL REGULATOR RUTR"/>
    <property type="match status" value="1"/>
</dbReference>
<dbReference type="SUPFAM" id="SSF48498">
    <property type="entry name" value="Tetracyclin repressor-like, C-terminal domain"/>
    <property type="match status" value="1"/>
</dbReference>
<dbReference type="InterPro" id="IPR050109">
    <property type="entry name" value="HTH-type_TetR-like_transc_reg"/>
</dbReference>
<dbReference type="Pfam" id="PF16859">
    <property type="entry name" value="TetR_C_11"/>
    <property type="match status" value="1"/>
</dbReference>
<evidence type="ECO:0000313" key="7">
    <source>
        <dbReference type="Proteomes" id="UP001566476"/>
    </source>
</evidence>
<dbReference type="Gene3D" id="1.10.357.10">
    <property type="entry name" value="Tetracycline Repressor, domain 2"/>
    <property type="match status" value="1"/>
</dbReference>